<keyword evidence="1" id="KW-0812">Transmembrane</keyword>
<feature type="transmembrane region" description="Helical" evidence="1">
    <location>
        <begin position="121"/>
        <end position="141"/>
    </location>
</feature>
<feature type="transmembrane region" description="Helical" evidence="1">
    <location>
        <begin position="198"/>
        <end position="218"/>
    </location>
</feature>
<sequence length="335" mass="37109">MTKTRLDGLQSLRGIAALAVLVQHINFYVCSAKQVDYHHSLPIDLGSIGVEIFFVISGFVMAGCMSQGKAFIWNRALRIYPGFWLAIVVSFCLVGWWFPIWKFDWFSTSLLPTTSLNASYMIPYWTLVYEMAFYLVTYAIVLMGARHATSVCLMWLMAILLVSQYVDIDVAQPGAMVLFSKVDVFFIAGMLAALNRDVLLRLPLLPAALGAMFLWVVGDAFGRISMMAHDMTLAASFALLVVLCAPRLSIKPLVWFGDMSFGVYLVHVPFAMLAIHVVTGAHPEIGLGPLWAITFAAAFVGAMAFGMVEHRMYLVLKKAARVRRHAAVIEPVARG</sequence>
<feature type="transmembrane region" description="Helical" evidence="1">
    <location>
        <begin position="172"/>
        <end position="191"/>
    </location>
</feature>
<feature type="domain" description="Acyltransferase 3" evidence="2">
    <location>
        <begin position="8"/>
        <end position="305"/>
    </location>
</feature>
<dbReference type="RefSeq" id="WP_035931385.1">
    <property type="nucleotide sequence ID" value="NZ_CADFFX010000020.1"/>
</dbReference>
<dbReference type="GO" id="GO:0016747">
    <property type="term" value="F:acyltransferase activity, transferring groups other than amino-acyl groups"/>
    <property type="evidence" value="ECO:0007669"/>
    <property type="project" value="InterPro"/>
</dbReference>
<keyword evidence="4" id="KW-1185">Reference proteome</keyword>
<keyword evidence="1" id="KW-1133">Transmembrane helix</keyword>
<reference evidence="3 4" key="1">
    <citation type="submission" date="2014-03" db="EMBL/GenBank/DDBJ databases">
        <title>Draft Genome Sequences of Four Burkholderia Strains.</title>
        <authorList>
            <person name="Liu X.Y."/>
            <person name="Li C.X."/>
            <person name="Xu J.H."/>
        </authorList>
    </citation>
    <scope>NUCLEOTIDE SEQUENCE [LARGE SCALE GENOMIC DNA]</scope>
    <source>
        <strain evidence="3 4">DSM 50014</strain>
    </source>
</reference>
<evidence type="ECO:0000256" key="1">
    <source>
        <dbReference type="SAM" id="Phobius"/>
    </source>
</evidence>
<dbReference type="GO" id="GO:0000271">
    <property type="term" value="P:polysaccharide biosynthetic process"/>
    <property type="evidence" value="ECO:0007669"/>
    <property type="project" value="TreeGrafter"/>
</dbReference>
<dbReference type="PANTHER" id="PTHR23028:SF131">
    <property type="entry name" value="BLR2367 PROTEIN"/>
    <property type="match status" value="1"/>
</dbReference>
<feature type="transmembrane region" description="Helical" evidence="1">
    <location>
        <begin position="253"/>
        <end position="278"/>
    </location>
</feature>
<gene>
    <name evidence="3" type="ORF">BG61_34110</name>
</gene>
<dbReference type="Pfam" id="PF01757">
    <property type="entry name" value="Acyl_transf_3"/>
    <property type="match status" value="1"/>
</dbReference>
<evidence type="ECO:0000313" key="3">
    <source>
        <dbReference type="EMBL" id="KDR39194.1"/>
    </source>
</evidence>
<feature type="transmembrane region" description="Helical" evidence="1">
    <location>
        <begin position="290"/>
        <end position="308"/>
    </location>
</feature>
<dbReference type="EMBL" id="JFHC01000064">
    <property type="protein sequence ID" value="KDR39194.1"/>
    <property type="molecule type" value="Genomic_DNA"/>
</dbReference>
<dbReference type="GO" id="GO:0016020">
    <property type="term" value="C:membrane"/>
    <property type="evidence" value="ECO:0007669"/>
    <property type="project" value="TreeGrafter"/>
</dbReference>
<proteinExistence type="predicted"/>
<protein>
    <recommendedName>
        <fullName evidence="2">Acyltransferase 3 domain-containing protein</fullName>
    </recommendedName>
</protein>
<feature type="transmembrane region" description="Helical" evidence="1">
    <location>
        <begin position="148"/>
        <end position="166"/>
    </location>
</feature>
<dbReference type="InterPro" id="IPR002656">
    <property type="entry name" value="Acyl_transf_3_dom"/>
</dbReference>
<dbReference type="PANTHER" id="PTHR23028">
    <property type="entry name" value="ACETYLTRANSFERASE"/>
    <property type="match status" value="1"/>
</dbReference>
<feature type="transmembrane region" description="Helical" evidence="1">
    <location>
        <begin position="41"/>
        <end position="62"/>
    </location>
</feature>
<dbReference type="STRING" id="60547.GCA_000751215_02914"/>
<evidence type="ECO:0000259" key="2">
    <source>
        <dbReference type="Pfam" id="PF01757"/>
    </source>
</evidence>
<feature type="transmembrane region" description="Helical" evidence="1">
    <location>
        <begin position="83"/>
        <end position="101"/>
    </location>
</feature>
<dbReference type="InterPro" id="IPR050879">
    <property type="entry name" value="Acyltransferase_3"/>
</dbReference>
<feature type="transmembrane region" description="Helical" evidence="1">
    <location>
        <begin position="224"/>
        <end position="246"/>
    </location>
</feature>
<keyword evidence="1" id="KW-0472">Membrane</keyword>
<accession>A0A069PH50</accession>
<dbReference type="Proteomes" id="UP000027466">
    <property type="component" value="Unassembled WGS sequence"/>
</dbReference>
<dbReference type="AlphaFoldDB" id="A0A069PH50"/>
<organism evidence="3 4">
    <name type="scientific">Caballeronia glathei</name>
    <dbReference type="NCBI Taxonomy" id="60547"/>
    <lineage>
        <taxon>Bacteria</taxon>
        <taxon>Pseudomonadati</taxon>
        <taxon>Pseudomonadota</taxon>
        <taxon>Betaproteobacteria</taxon>
        <taxon>Burkholderiales</taxon>
        <taxon>Burkholderiaceae</taxon>
        <taxon>Caballeronia</taxon>
    </lineage>
</organism>
<feature type="transmembrane region" description="Helical" evidence="1">
    <location>
        <begin position="12"/>
        <end position="29"/>
    </location>
</feature>
<name>A0A069PH50_9BURK</name>
<evidence type="ECO:0000313" key="4">
    <source>
        <dbReference type="Proteomes" id="UP000027466"/>
    </source>
</evidence>
<comment type="caution">
    <text evidence="3">The sequence shown here is derived from an EMBL/GenBank/DDBJ whole genome shotgun (WGS) entry which is preliminary data.</text>
</comment>